<sequence length="197" mass="22778">MKKKHYSDMIILVHAVLLICSLTQISSECCRNAITSDFCTMFNMLSSSQQAEIRQYFVDDCEGDADEAPKKIEKKKPNFIRFGRAASPIMHGKKDTDPNFLQFERSSSAFTPSGQNFLRFGRAAEPNFLRFGRVRDSNFLRFGKSAEPNFLRFGKRIEANEPNFLQFGRNASLQNDQEYREGFSRQDRKPNFLRFGK</sequence>
<evidence type="ECO:0000256" key="2">
    <source>
        <dbReference type="ARBA" id="ARBA00006356"/>
    </source>
</evidence>
<protein>
    <submittedName>
        <fullName evidence="8">Uncharacterized protein</fullName>
    </submittedName>
</protein>
<dbReference type="InterPro" id="IPR051041">
    <property type="entry name" value="FMRFamide-related_np"/>
</dbReference>
<feature type="signal peptide" evidence="7">
    <location>
        <begin position="1"/>
        <end position="27"/>
    </location>
</feature>
<dbReference type="InterPro" id="IPR002544">
    <property type="entry name" value="FMRFamid-related_peptide-like"/>
</dbReference>
<dbReference type="PANTHER" id="PTHR20986">
    <property type="entry name" value="FMRFAMIDE-RELATED PEPTIDES"/>
    <property type="match status" value="1"/>
</dbReference>
<evidence type="ECO:0000256" key="6">
    <source>
        <dbReference type="ARBA" id="ARBA00023320"/>
    </source>
</evidence>
<feature type="chain" id="PRO_5046219929" evidence="7">
    <location>
        <begin position="28"/>
        <end position="197"/>
    </location>
</feature>
<keyword evidence="7" id="KW-0732">Signal</keyword>
<accession>A0A8R1TTA0</accession>
<comment type="similarity">
    <text evidence="2">Belongs to the FARP (FMRFamide related peptide) family.</text>
</comment>
<proteinExistence type="inferred from homology"/>
<evidence type="ECO:0000313" key="8">
    <source>
        <dbReference type="EnsemblMetazoa" id="OVOC4697.1"/>
    </source>
</evidence>
<reference evidence="8" key="2">
    <citation type="submission" date="2022-06" db="UniProtKB">
        <authorList>
            <consortium name="EnsemblMetazoa"/>
        </authorList>
    </citation>
    <scope>IDENTIFICATION</scope>
</reference>
<comment type="subcellular location">
    <subcellularLocation>
        <location evidence="1">Secreted</location>
    </subcellularLocation>
</comment>
<dbReference type="AlphaFoldDB" id="A0A8R1TTA0"/>
<keyword evidence="5" id="KW-0027">Amidation</keyword>
<evidence type="ECO:0000313" key="9">
    <source>
        <dbReference type="Proteomes" id="UP000024404"/>
    </source>
</evidence>
<dbReference type="GO" id="GO:0007218">
    <property type="term" value="P:neuropeptide signaling pathway"/>
    <property type="evidence" value="ECO:0007669"/>
    <property type="project" value="UniProtKB-KW"/>
</dbReference>
<dbReference type="EMBL" id="CMVM020000142">
    <property type="status" value="NOT_ANNOTATED_CDS"/>
    <property type="molecule type" value="Genomic_DNA"/>
</dbReference>
<dbReference type="Pfam" id="PF01581">
    <property type="entry name" value="FARP"/>
    <property type="match status" value="6"/>
</dbReference>
<dbReference type="GO" id="GO:0005576">
    <property type="term" value="C:extracellular region"/>
    <property type="evidence" value="ECO:0007669"/>
    <property type="project" value="UniProtKB-SubCell"/>
</dbReference>
<keyword evidence="3" id="KW-0964">Secreted</keyword>
<evidence type="ECO:0000256" key="4">
    <source>
        <dbReference type="ARBA" id="ARBA00022685"/>
    </source>
</evidence>
<evidence type="ECO:0000256" key="1">
    <source>
        <dbReference type="ARBA" id="ARBA00004613"/>
    </source>
</evidence>
<keyword evidence="6" id="KW-0527">Neuropeptide</keyword>
<organism evidence="8 9">
    <name type="scientific">Onchocerca volvulus</name>
    <dbReference type="NCBI Taxonomy" id="6282"/>
    <lineage>
        <taxon>Eukaryota</taxon>
        <taxon>Metazoa</taxon>
        <taxon>Ecdysozoa</taxon>
        <taxon>Nematoda</taxon>
        <taxon>Chromadorea</taxon>
        <taxon>Rhabditida</taxon>
        <taxon>Spirurina</taxon>
        <taxon>Spiruromorpha</taxon>
        <taxon>Filarioidea</taxon>
        <taxon>Onchocercidae</taxon>
        <taxon>Onchocerca</taxon>
    </lineage>
</organism>
<dbReference type="Proteomes" id="UP000024404">
    <property type="component" value="Unassembled WGS sequence"/>
</dbReference>
<evidence type="ECO:0000256" key="3">
    <source>
        <dbReference type="ARBA" id="ARBA00022525"/>
    </source>
</evidence>
<name>A0A8R1TTA0_ONCVO</name>
<evidence type="ECO:0000256" key="7">
    <source>
        <dbReference type="SAM" id="SignalP"/>
    </source>
</evidence>
<keyword evidence="4" id="KW-0165">Cleavage on pair of basic residues</keyword>
<reference evidence="9" key="1">
    <citation type="submission" date="2013-10" db="EMBL/GenBank/DDBJ databases">
        <title>Genome sequencing of Onchocerca volvulus.</title>
        <authorList>
            <person name="Cotton J."/>
            <person name="Tsai J."/>
            <person name="Stanley E."/>
            <person name="Tracey A."/>
            <person name="Holroyd N."/>
            <person name="Lustigman S."/>
            <person name="Berriman M."/>
        </authorList>
    </citation>
    <scope>NUCLEOTIDE SEQUENCE</scope>
</reference>
<dbReference type="PANTHER" id="PTHR20986:SF24">
    <property type="entry name" value="FMRFAMIDE-LIKE NEUROPEPTIDES 1"/>
    <property type="match status" value="1"/>
</dbReference>
<keyword evidence="9" id="KW-1185">Reference proteome</keyword>
<dbReference type="OMA" id="GRNQPNF"/>
<dbReference type="EnsemblMetazoa" id="OVOC4697.1">
    <property type="protein sequence ID" value="OVOC4697.1"/>
    <property type="gene ID" value="WBGene00241506"/>
</dbReference>
<evidence type="ECO:0000256" key="5">
    <source>
        <dbReference type="ARBA" id="ARBA00022815"/>
    </source>
</evidence>